<organism evidence="1">
    <name type="scientific">Desulfofervidus auxilii</name>
    <dbReference type="NCBI Taxonomy" id="1621989"/>
    <lineage>
        <taxon>Bacteria</taxon>
        <taxon>Pseudomonadati</taxon>
        <taxon>Thermodesulfobacteriota</taxon>
        <taxon>Candidatus Desulfofervidia</taxon>
        <taxon>Candidatus Desulfofervidales</taxon>
        <taxon>Candidatus Desulfofervidaceae</taxon>
        <taxon>Candidatus Desulfofervidus</taxon>
    </lineage>
</organism>
<accession>A0A7C1VLX6</accession>
<dbReference type="EMBL" id="DRIH01000013">
    <property type="protein sequence ID" value="HEC67304.1"/>
    <property type="molecule type" value="Genomic_DNA"/>
</dbReference>
<dbReference type="Proteomes" id="UP000885738">
    <property type="component" value="Unassembled WGS sequence"/>
</dbReference>
<gene>
    <name evidence="1" type="ORF">ENI35_00580</name>
</gene>
<reference evidence="1" key="1">
    <citation type="journal article" date="2020" name="mSystems">
        <title>Genome- and Community-Level Interaction Insights into Carbon Utilization and Element Cycling Functions of Hydrothermarchaeota in Hydrothermal Sediment.</title>
        <authorList>
            <person name="Zhou Z."/>
            <person name="Liu Y."/>
            <person name="Xu W."/>
            <person name="Pan J."/>
            <person name="Luo Z.H."/>
            <person name="Li M."/>
        </authorList>
    </citation>
    <scope>NUCLEOTIDE SEQUENCE [LARGE SCALE GENOMIC DNA]</scope>
    <source>
        <strain evidence="1">HyVt-389</strain>
    </source>
</reference>
<protein>
    <submittedName>
        <fullName evidence="1">Uncharacterized protein</fullName>
    </submittedName>
</protein>
<comment type="caution">
    <text evidence="1">The sequence shown here is derived from an EMBL/GenBank/DDBJ whole genome shotgun (WGS) entry which is preliminary data.</text>
</comment>
<sequence length="114" mass="13287">MKGLLLVIALVPAISLLVDGVFAYDGYIWDPDSGEVKGYIYRLGPNTKYIWDPDKGEVRGYIYERPMLEMDEIHPSRKYFNEFTPKSHWLNRQQPIFNPPLGKESPLWPIFNGR</sequence>
<proteinExistence type="predicted"/>
<name>A0A7C1VLX6_DESA2</name>
<evidence type="ECO:0000313" key="1">
    <source>
        <dbReference type="EMBL" id="HEC67304.1"/>
    </source>
</evidence>
<dbReference type="AlphaFoldDB" id="A0A7C1VLX6"/>